<comment type="caution">
    <text evidence="2">The sequence shown here is derived from an EMBL/GenBank/DDBJ whole genome shotgun (WGS) entry which is preliminary data.</text>
</comment>
<feature type="transmembrane region" description="Helical" evidence="1">
    <location>
        <begin position="131"/>
        <end position="156"/>
    </location>
</feature>
<dbReference type="AlphaFoldDB" id="A0AAV9XIH3"/>
<keyword evidence="3" id="KW-1185">Reference proteome</keyword>
<evidence type="ECO:0000313" key="2">
    <source>
        <dbReference type="EMBL" id="KAK6541914.1"/>
    </source>
</evidence>
<proteinExistence type="predicted"/>
<name>A0AAV9XIH3_9PEZI</name>
<keyword evidence="1" id="KW-0472">Membrane</keyword>
<reference evidence="2 3" key="1">
    <citation type="submission" date="2019-10" db="EMBL/GenBank/DDBJ databases">
        <authorList>
            <person name="Palmer J.M."/>
        </authorList>
    </citation>
    <scope>NUCLEOTIDE SEQUENCE [LARGE SCALE GENOMIC DNA]</scope>
    <source>
        <strain evidence="2 3">TWF694</strain>
    </source>
</reference>
<organism evidence="2 3">
    <name type="scientific">Orbilia ellipsospora</name>
    <dbReference type="NCBI Taxonomy" id="2528407"/>
    <lineage>
        <taxon>Eukaryota</taxon>
        <taxon>Fungi</taxon>
        <taxon>Dikarya</taxon>
        <taxon>Ascomycota</taxon>
        <taxon>Pezizomycotina</taxon>
        <taxon>Orbiliomycetes</taxon>
        <taxon>Orbiliales</taxon>
        <taxon>Orbiliaceae</taxon>
        <taxon>Orbilia</taxon>
    </lineage>
</organism>
<feature type="transmembrane region" description="Helical" evidence="1">
    <location>
        <begin position="32"/>
        <end position="53"/>
    </location>
</feature>
<keyword evidence="1" id="KW-1133">Transmembrane helix</keyword>
<evidence type="ECO:0000256" key="1">
    <source>
        <dbReference type="SAM" id="Phobius"/>
    </source>
</evidence>
<gene>
    <name evidence="2" type="ORF">TWF694_007690</name>
</gene>
<sequence length="430" mass="49692">MPAEYIQTGVWELFDGPFHKRWVLTLEDSQGFWLLGLFAVLLILVQQRAWYILRFLVYHWKKPLRLDTAENETDKWLKMSQMEAVIAMFYEIRDFCFRVLRMIPCLVDIVPAPSLLYPISHHYHSQIPYRFGVAALINGTGFILIGIILPSLLTNWSTLFVKSKLMPYCDIRLGSISKLRHKEMYAYANAKYEQCWNRTTYKFIEDSGCSTSPPKIGVATSDCPFHPEVCMNETKPIVIETKDISYKDMGLNSRSKITISYRLTCSPVNLDPFIYTRKGQNIFSIYDLTPTEPDFNGDSFLQYSNLTTLNGPNKWSEQSSGRAILKSRIDPGLPVIVYPMTDRVIAEEIPKYSFHLFLRVPDGEVFFLTYHFGPKSYYTYPIDDPIFSAHIQDSSRLYHADVEITAIGCLEKYQYCLNSETGRSCTNWVS</sequence>
<dbReference type="Proteomes" id="UP001365542">
    <property type="component" value="Unassembled WGS sequence"/>
</dbReference>
<accession>A0AAV9XIH3</accession>
<keyword evidence="1" id="KW-0812">Transmembrane</keyword>
<evidence type="ECO:0000313" key="3">
    <source>
        <dbReference type="Proteomes" id="UP001365542"/>
    </source>
</evidence>
<dbReference type="EMBL" id="JAVHJO010000003">
    <property type="protein sequence ID" value="KAK6541914.1"/>
    <property type="molecule type" value="Genomic_DNA"/>
</dbReference>
<protein>
    <submittedName>
        <fullName evidence="2">Uncharacterized protein</fullName>
    </submittedName>
</protein>